<proteinExistence type="predicted"/>
<protein>
    <submittedName>
        <fullName evidence="1">Uncharacterized protein</fullName>
    </submittedName>
</protein>
<accession>A0A0F9NNV5</accession>
<dbReference type="AlphaFoldDB" id="A0A0F9NNV5"/>
<sequence length="156" mass="17347">MEFIVTKIEEIHDRDGNLAGYQCYDGTGQSVKVKKGQGGKLQAKWGELQVGRAYTFEMGSFTPEGKSTSYPFVQDFTPMEKALEGKMKEPAVVTEAKKLGAVDVSQNTKYKADPLKQASIERQVALKEAVSMYIAGKIEREEIKTLANEFAKWLGE</sequence>
<gene>
    <name evidence="1" type="ORF">LCGC14_1314120</name>
</gene>
<evidence type="ECO:0000313" key="1">
    <source>
        <dbReference type="EMBL" id="KKM82977.1"/>
    </source>
</evidence>
<reference evidence="1" key="1">
    <citation type="journal article" date="2015" name="Nature">
        <title>Complex archaea that bridge the gap between prokaryotes and eukaryotes.</title>
        <authorList>
            <person name="Spang A."/>
            <person name="Saw J.H."/>
            <person name="Jorgensen S.L."/>
            <person name="Zaremba-Niedzwiedzka K."/>
            <person name="Martijn J."/>
            <person name="Lind A.E."/>
            <person name="van Eijk R."/>
            <person name="Schleper C."/>
            <person name="Guy L."/>
            <person name="Ettema T.J."/>
        </authorList>
    </citation>
    <scope>NUCLEOTIDE SEQUENCE</scope>
</reference>
<dbReference type="EMBL" id="LAZR01007784">
    <property type="protein sequence ID" value="KKM82977.1"/>
    <property type="molecule type" value="Genomic_DNA"/>
</dbReference>
<organism evidence="1">
    <name type="scientific">marine sediment metagenome</name>
    <dbReference type="NCBI Taxonomy" id="412755"/>
    <lineage>
        <taxon>unclassified sequences</taxon>
        <taxon>metagenomes</taxon>
        <taxon>ecological metagenomes</taxon>
    </lineage>
</organism>
<comment type="caution">
    <text evidence="1">The sequence shown here is derived from an EMBL/GenBank/DDBJ whole genome shotgun (WGS) entry which is preliminary data.</text>
</comment>
<name>A0A0F9NNV5_9ZZZZ</name>